<accession>A0ACB9FJQ5</accession>
<evidence type="ECO:0000313" key="1">
    <source>
        <dbReference type="EMBL" id="KAI3770862.1"/>
    </source>
</evidence>
<reference evidence="1 2" key="2">
    <citation type="journal article" date="2022" name="Mol. Ecol. Resour.">
        <title>The genomes of chicory, endive, great burdock and yacon provide insights into Asteraceae paleo-polyploidization history and plant inulin production.</title>
        <authorList>
            <person name="Fan W."/>
            <person name="Wang S."/>
            <person name="Wang H."/>
            <person name="Wang A."/>
            <person name="Jiang F."/>
            <person name="Liu H."/>
            <person name="Zhao H."/>
            <person name="Xu D."/>
            <person name="Zhang Y."/>
        </authorList>
    </citation>
    <scope>NUCLEOTIDE SEQUENCE [LARGE SCALE GENOMIC DNA]</scope>
    <source>
        <strain evidence="2">cv. Niubang</strain>
    </source>
</reference>
<reference evidence="2" key="1">
    <citation type="journal article" date="2022" name="Mol. Ecol. Resour.">
        <title>The genomes of chicory, endive, great burdock and yacon provide insights into Asteraceae palaeo-polyploidization history and plant inulin production.</title>
        <authorList>
            <person name="Fan W."/>
            <person name="Wang S."/>
            <person name="Wang H."/>
            <person name="Wang A."/>
            <person name="Jiang F."/>
            <person name="Liu H."/>
            <person name="Zhao H."/>
            <person name="Xu D."/>
            <person name="Zhang Y."/>
        </authorList>
    </citation>
    <scope>NUCLEOTIDE SEQUENCE [LARGE SCALE GENOMIC DNA]</scope>
    <source>
        <strain evidence="2">cv. Niubang</strain>
    </source>
</reference>
<gene>
    <name evidence="1" type="ORF">L6452_02010</name>
</gene>
<protein>
    <submittedName>
        <fullName evidence="1">Uncharacterized protein</fullName>
    </submittedName>
</protein>
<evidence type="ECO:0000313" key="2">
    <source>
        <dbReference type="Proteomes" id="UP001055879"/>
    </source>
</evidence>
<sequence length="78" mass="8785">MDSINCAFATWNNERPDIISDGFCSIIECFKQTEGHLWHLEKAISCLPLPKCQCQCQCHSLSFHHSPSLFTLQSANTA</sequence>
<comment type="caution">
    <text evidence="1">The sequence shown here is derived from an EMBL/GenBank/DDBJ whole genome shotgun (WGS) entry which is preliminary data.</text>
</comment>
<proteinExistence type="predicted"/>
<keyword evidence="2" id="KW-1185">Reference proteome</keyword>
<dbReference type="EMBL" id="CM042047">
    <property type="protein sequence ID" value="KAI3770862.1"/>
    <property type="molecule type" value="Genomic_DNA"/>
</dbReference>
<organism evidence="1 2">
    <name type="scientific">Arctium lappa</name>
    <name type="common">Greater burdock</name>
    <name type="synonym">Lappa major</name>
    <dbReference type="NCBI Taxonomy" id="4217"/>
    <lineage>
        <taxon>Eukaryota</taxon>
        <taxon>Viridiplantae</taxon>
        <taxon>Streptophyta</taxon>
        <taxon>Embryophyta</taxon>
        <taxon>Tracheophyta</taxon>
        <taxon>Spermatophyta</taxon>
        <taxon>Magnoliopsida</taxon>
        <taxon>eudicotyledons</taxon>
        <taxon>Gunneridae</taxon>
        <taxon>Pentapetalae</taxon>
        <taxon>asterids</taxon>
        <taxon>campanulids</taxon>
        <taxon>Asterales</taxon>
        <taxon>Asteraceae</taxon>
        <taxon>Carduoideae</taxon>
        <taxon>Cardueae</taxon>
        <taxon>Arctiinae</taxon>
        <taxon>Arctium</taxon>
    </lineage>
</organism>
<name>A0ACB9FJQ5_ARCLA</name>
<dbReference type="Proteomes" id="UP001055879">
    <property type="component" value="Linkage Group LG01"/>
</dbReference>